<accession>A0A5C3NCH6</accession>
<dbReference type="GO" id="GO:0047617">
    <property type="term" value="F:fatty acyl-CoA hydrolase activity"/>
    <property type="evidence" value="ECO:0007669"/>
    <property type="project" value="TreeGrafter"/>
</dbReference>
<dbReference type="PANTHER" id="PTHR31793">
    <property type="entry name" value="4-HYDROXYBENZOYL-COA THIOESTERASE FAMILY MEMBER"/>
    <property type="match status" value="1"/>
</dbReference>
<sequence>MRAISGQRLDVQRYCGARQYRSVLASYLLSAYTMLRGLSHATKLRAIKSAFAVRQAHNASSGGSNVHSLMAAFKDPDSPFYLAPGTAGPASPDEVPPSTQRHIHTASATQAADSEAVVVTEQSSGKSSVVQHAPVLSDQPYDYEAERLKFRSLDFEEAKKALVEMNYDPESFFVQQIVWGDMDSFQHVNNVRYLRFLESSRIQYMANLGLRLGGPKRKEAMLKGKGLSLIMKSVNLSFRRPVTYPDKLLIAHRPVWPESFEGPDFSFHAIAYSQEQRAIVLTSNCECVWYDYTHQRKQAPEKHEWKVVAAGPRRYANAPRLCS</sequence>
<dbReference type="Pfam" id="PF13279">
    <property type="entry name" value="4HBT_2"/>
    <property type="match status" value="1"/>
</dbReference>
<evidence type="ECO:0000313" key="1">
    <source>
        <dbReference type="EMBL" id="TFK55394.1"/>
    </source>
</evidence>
<evidence type="ECO:0000313" key="2">
    <source>
        <dbReference type="Proteomes" id="UP000305948"/>
    </source>
</evidence>
<reference evidence="1 2" key="1">
    <citation type="journal article" date="2019" name="Nat. Ecol. Evol.">
        <title>Megaphylogeny resolves global patterns of mushroom evolution.</title>
        <authorList>
            <person name="Varga T."/>
            <person name="Krizsan K."/>
            <person name="Foldi C."/>
            <person name="Dima B."/>
            <person name="Sanchez-Garcia M."/>
            <person name="Sanchez-Ramirez S."/>
            <person name="Szollosi G.J."/>
            <person name="Szarkandi J.G."/>
            <person name="Papp V."/>
            <person name="Albert L."/>
            <person name="Andreopoulos W."/>
            <person name="Angelini C."/>
            <person name="Antonin V."/>
            <person name="Barry K.W."/>
            <person name="Bougher N.L."/>
            <person name="Buchanan P."/>
            <person name="Buyck B."/>
            <person name="Bense V."/>
            <person name="Catcheside P."/>
            <person name="Chovatia M."/>
            <person name="Cooper J."/>
            <person name="Damon W."/>
            <person name="Desjardin D."/>
            <person name="Finy P."/>
            <person name="Geml J."/>
            <person name="Haridas S."/>
            <person name="Hughes K."/>
            <person name="Justo A."/>
            <person name="Karasinski D."/>
            <person name="Kautmanova I."/>
            <person name="Kiss B."/>
            <person name="Kocsube S."/>
            <person name="Kotiranta H."/>
            <person name="LaButti K.M."/>
            <person name="Lechner B.E."/>
            <person name="Liimatainen K."/>
            <person name="Lipzen A."/>
            <person name="Lukacs Z."/>
            <person name="Mihaltcheva S."/>
            <person name="Morgado L.N."/>
            <person name="Niskanen T."/>
            <person name="Noordeloos M.E."/>
            <person name="Ohm R.A."/>
            <person name="Ortiz-Santana B."/>
            <person name="Ovrebo C."/>
            <person name="Racz N."/>
            <person name="Riley R."/>
            <person name="Savchenko A."/>
            <person name="Shiryaev A."/>
            <person name="Soop K."/>
            <person name="Spirin V."/>
            <person name="Szebenyi C."/>
            <person name="Tomsovsky M."/>
            <person name="Tulloss R.E."/>
            <person name="Uehling J."/>
            <person name="Grigoriev I.V."/>
            <person name="Vagvolgyi C."/>
            <person name="Papp T."/>
            <person name="Martin F.M."/>
            <person name="Miettinen O."/>
            <person name="Hibbett D.S."/>
            <person name="Nagy L.G."/>
        </authorList>
    </citation>
    <scope>NUCLEOTIDE SEQUENCE [LARGE SCALE GENOMIC DNA]</scope>
    <source>
        <strain evidence="1 2">OMC1185</strain>
    </source>
</reference>
<dbReference type="OrthoDB" id="5538558at2759"/>
<dbReference type="InterPro" id="IPR029069">
    <property type="entry name" value="HotDog_dom_sf"/>
</dbReference>
<organism evidence="1 2">
    <name type="scientific">Heliocybe sulcata</name>
    <dbReference type="NCBI Taxonomy" id="5364"/>
    <lineage>
        <taxon>Eukaryota</taxon>
        <taxon>Fungi</taxon>
        <taxon>Dikarya</taxon>
        <taxon>Basidiomycota</taxon>
        <taxon>Agaricomycotina</taxon>
        <taxon>Agaricomycetes</taxon>
        <taxon>Gloeophyllales</taxon>
        <taxon>Gloeophyllaceae</taxon>
        <taxon>Heliocybe</taxon>
    </lineage>
</organism>
<dbReference type="SUPFAM" id="SSF54637">
    <property type="entry name" value="Thioesterase/thiol ester dehydrase-isomerase"/>
    <property type="match status" value="1"/>
</dbReference>
<dbReference type="InterPro" id="IPR050563">
    <property type="entry name" value="4-hydroxybenzoyl-CoA_TE"/>
</dbReference>
<dbReference type="Gene3D" id="3.10.129.10">
    <property type="entry name" value="Hotdog Thioesterase"/>
    <property type="match status" value="1"/>
</dbReference>
<gene>
    <name evidence="1" type="ORF">OE88DRAFT_1722532</name>
</gene>
<dbReference type="Proteomes" id="UP000305948">
    <property type="component" value="Unassembled WGS sequence"/>
</dbReference>
<dbReference type="CDD" id="cd00586">
    <property type="entry name" value="4HBT"/>
    <property type="match status" value="1"/>
</dbReference>
<protein>
    <recommendedName>
        <fullName evidence="3">Thioesterase/thiol ester dehydrase-isomerase</fullName>
    </recommendedName>
</protein>
<dbReference type="AlphaFoldDB" id="A0A5C3NCH6"/>
<dbReference type="EMBL" id="ML213504">
    <property type="protein sequence ID" value="TFK55394.1"/>
    <property type="molecule type" value="Genomic_DNA"/>
</dbReference>
<feature type="non-terminal residue" evidence="1">
    <location>
        <position position="1"/>
    </location>
</feature>
<dbReference type="PANTHER" id="PTHR31793:SF39">
    <property type="entry name" value="THIOESTERASE_THIOL ESTER DEHYDRASE-ISOMERASE"/>
    <property type="match status" value="1"/>
</dbReference>
<name>A0A5C3NCH6_9AGAM</name>
<proteinExistence type="predicted"/>
<keyword evidence="2" id="KW-1185">Reference proteome</keyword>
<evidence type="ECO:0008006" key="3">
    <source>
        <dbReference type="Google" id="ProtNLM"/>
    </source>
</evidence>